<proteinExistence type="inferred from homology"/>
<dbReference type="Pfam" id="PF21981">
    <property type="entry name" value="RecX_HTH3"/>
    <property type="match status" value="1"/>
</dbReference>
<dbReference type="Pfam" id="PF02631">
    <property type="entry name" value="RecX_HTH2"/>
    <property type="match status" value="1"/>
</dbReference>
<dbReference type="InterPro" id="IPR003783">
    <property type="entry name" value="Regulatory_RecX"/>
</dbReference>
<comment type="subcellular location">
    <subcellularLocation>
        <location evidence="1 5">Cytoplasm</location>
    </subcellularLocation>
</comment>
<evidence type="ECO:0000313" key="9">
    <source>
        <dbReference type="Proteomes" id="UP000177369"/>
    </source>
</evidence>
<evidence type="ECO:0000259" key="7">
    <source>
        <dbReference type="Pfam" id="PF21981"/>
    </source>
</evidence>
<feature type="domain" description="RecX third three-helical" evidence="7">
    <location>
        <begin position="169"/>
        <end position="211"/>
    </location>
</feature>
<evidence type="ECO:0000256" key="1">
    <source>
        <dbReference type="ARBA" id="ARBA00004496"/>
    </source>
</evidence>
<evidence type="ECO:0000259" key="6">
    <source>
        <dbReference type="Pfam" id="PF02631"/>
    </source>
</evidence>
<evidence type="ECO:0000256" key="5">
    <source>
        <dbReference type="HAMAP-Rule" id="MF_01114"/>
    </source>
</evidence>
<gene>
    <name evidence="5" type="primary">recX</name>
    <name evidence="8" type="ORF">A3D04_02415</name>
</gene>
<dbReference type="GO" id="GO:0005737">
    <property type="term" value="C:cytoplasm"/>
    <property type="evidence" value="ECO:0007669"/>
    <property type="project" value="UniProtKB-SubCell"/>
</dbReference>
<dbReference type="InterPro" id="IPR036388">
    <property type="entry name" value="WH-like_DNA-bd_sf"/>
</dbReference>
<organism evidence="8 9">
    <name type="scientific">Candidatus Curtissbacteria bacterium RIFCSPHIGHO2_02_FULL_40_16b</name>
    <dbReference type="NCBI Taxonomy" id="1797714"/>
    <lineage>
        <taxon>Bacteria</taxon>
        <taxon>Candidatus Curtissiibacteriota</taxon>
    </lineage>
</organism>
<dbReference type="Proteomes" id="UP000177369">
    <property type="component" value="Unassembled WGS sequence"/>
</dbReference>
<protein>
    <recommendedName>
        <fullName evidence="3 5">Regulatory protein RecX</fullName>
    </recommendedName>
</protein>
<evidence type="ECO:0000256" key="2">
    <source>
        <dbReference type="ARBA" id="ARBA00009695"/>
    </source>
</evidence>
<evidence type="ECO:0000313" key="8">
    <source>
        <dbReference type="EMBL" id="OGD87801.1"/>
    </source>
</evidence>
<accession>A0A1F5G7H4</accession>
<comment type="function">
    <text evidence="5">Modulates RecA activity.</text>
</comment>
<reference evidence="8 9" key="1">
    <citation type="journal article" date="2016" name="Nat. Commun.">
        <title>Thousands of microbial genomes shed light on interconnected biogeochemical processes in an aquifer system.</title>
        <authorList>
            <person name="Anantharaman K."/>
            <person name="Brown C.T."/>
            <person name="Hug L.A."/>
            <person name="Sharon I."/>
            <person name="Castelle C.J."/>
            <person name="Probst A.J."/>
            <person name="Thomas B.C."/>
            <person name="Singh A."/>
            <person name="Wilkins M.J."/>
            <person name="Karaoz U."/>
            <person name="Brodie E.L."/>
            <person name="Williams K.H."/>
            <person name="Hubbard S.S."/>
            <person name="Banfield J.F."/>
        </authorList>
    </citation>
    <scope>NUCLEOTIDE SEQUENCE [LARGE SCALE GENOMIC DNA]</scope>
</reference>
<dbReference type="GO" id="GO:0006282">
    <property type="term" value="P:regulation of DNA repair"/>
    <property type="evidence" value="ECO:0007669"/>
    <property type="project" value="UniProtKB-UniRule"/>
</dbReference>
<evidence type="ECO:0000256" key="4">
    <source>
        <dbReference type="ARBA" id="ARBA00022490"/>
    </source>
</evidence>
<dbReference type="InterPro" id="IPR053924">
    <property type="entry name" value="RecX_HTH_2nd"/>
</dbReference>
<dbReference type="EMBL" id="MFBD01000043">
    <property type="protein sequence ID" value="OGD87801.1"/>
    <property type="molecule type" value="Genomic_DNA"/>
</dbReference>
<comment type="similarity">
    <text evidence="2 5">Belongs to the RecX family.</text>
</comment>
<dbReference type="Gene3D" id="1.10.10.10">
    <property type="entry name" value="Winged helix-like DNA-binding domain superfamily/Winged helix DNA-binding domain"/>
    <property type="match status" value="3"/>
</dbReference>
<dbReference type="STRING" id="1797714.A3D04_02415"/>
<dbReference type="AlphaFoldDB" id="A0A1F5G7H4"/>
<sequence length="218" mass="25593">MPKVTSVEPQKKKKERFNVYIDGRFAFGANLETILKYQIKSAKVFSEEQLSQIIRKEEISKLFDATLKFLSYRPRSQKEVEDYLIGKISKKENIKFSQAKESNLIAEVVSKLKNYKYLNDIEFSKWWINSRTRSSPRGKMILKSELFQKGIDREIIDDLINNIKNQKPLALKAIGKKLPRWQKLSNLEFKKKVYSFLISRGFDFDTIKEVVAQIEKKG</sequence>
<dbReference type="HAMAP" id="MF_01114">
    <property type="entry name" value="RecX"/>
    <property type="match status" value="1"/>
</dbReference>
<dbReference type="InterPro" id="IPR053925">
    <property type="entry name" value="RecX_HTH_3rd"/>
</dbReference>
<evidence type="ECO:0000256" key="3">
    <source>
        <dbReference type="ARBA" id="ARBA00018111"/>
    </source>
</evidence>
<dbReference type="PANTHER" id="PTHR33602">
    <property type="entry name" value="REGULATORY PROTEIN RECX FAMILY PROTEIN"/>
    <property type="match status" value="1"/>
</dbReference>
<comment type="caution">
    <text evidence="8">The sequence shown here is derived from an EMBL/GenBank/DDBJ whole genome shotgun (WGS) entry which is preliminary data.</text>
</comment>
<keyword evidence="4 5" id="KW-0963">Cytoplasm</keyword>
<name>A0A1F5G7H4_9BACT</name>
<feature type="domain" description="RecX second three-helical" evidence="6">
    <location>
        <begin position="119"/>
        <end position="158"/>
    </location>
</feature>
<dbReference type="PANTHER" id="PTHR33602:SF1">
    <property type="entry name" value="REGULATORY PROTEIN RECX FAMILY PROTEIN"/>
    <property type="match status" value="1"/>
</dbReference>